<keyword evidence="3" id="KW-0808">Transferase</keyword>
<dbReference type="AlphaFoldDB" id="A0A518AHT5"/>
<name>A0A518AHT5_9BACT</name>
<sequence length="385" mass="42567">MYPRLAFDISWRDLLRAMSLCLRPPREPVALPTAAEHAGEALATLSVRTAFDLLLTSLELPPGSEVLLSEITVPHMERIVREHRLVPVPVPVDARTLGVSPTDVASRLSPQSKLLMVAHLYGSRMPLEDLGELCQQHELLLVEDCAQALTRGPLTRHPAADASLYSFGPIKTATALGGGIALVRDDSLRERMQQVASTWPRQSARSYCHRVRKFMLLKLLSQPWLFGPLVWWIDRTGGNADAFVGHSAKGFPDEGLFDALRQQPCLALEAMMTHRLQHFDEQAIAERTRRGQQLAGALEPSMMAAGCNNPTHTYWVFPLITSEPEQMVAKLRQAGFDASQISGLTVLGDDSDDHWFRCTTFVPHAMPVPSRRVASIAASLARHSP</sequence>
<reference evidence="3 4" key="1">
    <citation type="submission" date="2019-02" db="EMBL/GenBank/DDBJ databases">
        <title>Deep-cultivation of Planctomycetes and their phenomic and genomic characterization uncovers novel biology.</title>
        <authorList>
            <person name="Wiegand S."/>
            <person name="Jogler M."/>
            <person name="Boedeker C."/>
            <person name="Pinto D."/>
            <person name="Vollmers J."/>
            <person name="Rivas-Marin E."/>
            <person name="Kohn T."/>
            <person name="Peeters S.H."/>
            <person name="Heuer A."/>
            <person name="Rast P."/>
            <person name="Oberbeckmann S."/>
            <person name="Bunk B."/>
            <person name="Jeske O."/>
            <person name="Meyerdierks A."/>
            <person name="Storesund J.E."/>
            <person name="Kallscheuer N."/>
            <person name="Luecker S."/>
            <person name="Lage O.M."/>
            <person name="Pohl T."/>
            <person name="Merkel B.J."/>
            <person name="Hornburger P."/>
            <person name="Mueller R.-W."/>
            <person name="Bruemmer F."/>
            <person name="Labrenz M."/>
            <person name="Spormann A.M."/>
            <person name="Op den Camp H."/>
            <person name="Overmann J."/>
            <person name="Amann R."/>
            <person name="Jetten M.S.M."/>
            <person name="Mascher T."/>
            <person name="Medema M.H."/>
            <person name="Devos D.P."/>
            <person name="Kaster A.-K."/>
            <person name="Ovreas L."/>
            <person name="Rohde M."/>
            <person name="Galperin M.Y."/>
            <person name="Jogler C."/>
        </authorList>
    </citation>
    <scope>NUCLEOTIDE SEQUENCE [LARGE SCALE GENOMIC DNA]</scope>
    <source>
        <strain evidence="3 4">Pan181</strain>
    </source>
</reference>
<dbReference type="InterPro" id="IPR000653">
    <property type="entry name" value="DegT/StrS_aminotransferase"/>
</dbReference>
<dbReference type="PANTHER" id="PTHR30244:SF34">
    <property type="entry name" value="DTDP-4-AMINO-4,6-DIDEOXYGALACTOSE TRANSAMINASE"/>
    <property type="match status" value="1"/>
</dbReference>
<gene>
    <name evidence="3" type="primary">btrR</name>
    <name evidence="3" type="ORF">Pan181_04140</name>
</gene>
<keyword evidence="4" id="KW-1185">Reference proteome</keyword>
<dbReference type="GO" id="GO:0030170">
    <property type="term" value="F:pyridoxal phosphate binding"/>
    <property type="evidence" value="ECO:0007669"/>
    <property type="project" value="TreeGrafter"/>
</dbReference>
<dbReference type="InterPro" id="IPR015421">
    <property type="entry name" value="PyrdxlP-dep_Trfase_major"/>
</dbReference>
<organism evidence="3 4">
    <name type="scientific">Aeoliella mucimassa</name>
    <dbReference type="NCBI Taxonomy" id="2527972"/>
    <lineage>
        <taxon>Bacteria</taxon>
        <taxon>Pseudomonadati</taxon>
        <taxon>Planctomycetota</taxon>
        <taxon>Planctomycetia</taxon>
        <taxon>Pirellulales</taxon>
        <taxon>Lacipirellulaceae</taxon>
        <taxon>Aeoliella</taxon>
    </lineage>
</organism>
<evidence type="ECO:0000313" key="3">
    <source>
        <dbReference type="EMBL" id="QDU54234.1"/>
    </source>
</evidence>
<dbReference type="EMBL" id="CP036278">
    <property type="protein sequence ID" value="QDU54234.1"/>
    <property type="molecule type" value="Genomic_DNA"/>
</dbReference>
<dbReference type="PANTHER" id="PTHR30244">
    <property type="entry name" value="TRANSAMINASE"/>
    <property type="match status" value="1"/>
</dbReference>
<accession>A0A518AHT5</accession>
<dbReference type="InterPro" id="IPR015424">
    <property type="entry name" value="PyrdxlP-dep_Trfase"/>
</dbReference>
<protein>
    <submittedName>
        <fullName evidence="3">L-glutamine:2-deoxy-scyllo-inosose aminotransferase</fullName>
        <ecNumber evidence="3">2.6.1.100</ecNumber>
    </submittedName>
</protein>
<dbReference type="KEGG" id="amuc:Pan181_04140"/>
<keyword evidence="2" id="KW-0663">Pyridoxal phosphate</keyword>
<evidence type="ECO:0000256" key="1">
    <source>
        <dbReference type="ARBA" id="ARBA00037999"/>
    </source>
</evidence>
<evidence type="ECO:0000256" key="2">
    <source>
        <dbReference type="RuleBase" id="RU004508"/>
    </source>
</evidence>
<comment type="similarity">
    <text evidence="1 2">Belongs to the DegT/DnrJ/EryC1 family.</text>
</comment>
<dbReference type="Proteomes" id="UP000315750">
    <property type="component" value="Chromosome"/>
</dbReference>
<dbReference type="SUPFAM" id="SSF53383">
    <property type="entry name" value="PLP-dependent transferases"/>
    <property type="match status" value="1"/>
</dbReference>
<keyword evidence="3" id="KW-0032">Aminotransferase</keyword>
<dbReference type="Pfam" id="PF01041">
    <property type="entry name" value="DegT_DnrJ_EryC1"/>
    <property type="match status" value="1"/>
</dbReference>
<dbReference type="Gene3D" id="3.40.640.10">
    <property type="entry name" value="Type I PLP-dependent aspartate aminotransferase-like (Major domain)"/>
    <property type="match status" value="1"/>
</dbReference>
<dbReference type="GO" id="GO:0008483">
    <property type="term" value="F:transaminase activity"/>
    <property type="evidence" value="ECO:0007669"/>
    <property type="project" value="UniProtKB-KW"/>
</dbReference>
<dbReference type="GO" id="GO:0000271">
    <property type="term" value="P:polysaccharide biosynthetic process"/>
    <property type="evidence" value="ECO:0007669"/>
    <property type="project" value="TreeGrafter"/>
</dbReference>
<proteinExistence type="inferred from homology"/>
<evidence type="ECO:0000313" key="4">
    <source>
        <dbReference type="Proteomes" id="UP000315750"/>
    </source>
</evidence>
<dbReference type="EC" id="2.6.1.100" evidence="3"/>
<dbReference type="OrthoDB" id="9768668at2"/>